<dbReference type="PATRIC" id="fig|869719.3.peg.585"/>
<evidence type="ECO:0000313" key="3">
    <source>
        <dbReference type="Proteomes" id="UP000074310"/>
    </source>
</evidence>
<dbReference type="RefSeq" id="WP_058755116.1">
    <property type="nucleotide sequence ID" value="NZ_LDTB01000013.1"/>
</dbReference>
<evidence type="ECO:0000259" key="1">
    <source>
        <dbReference type="Pfam" id="PF04230"/>
    </source>
</evidence>
<dbReference type="Proteomes" id="UP000074310">
    <property type="component" value="Unassembled WGS sequence"/>
</dbReference>
<comment type="caution">
    <text evidence="2">The sequence shown here is derived from an EMBL/GenBank/DDBJ whole genome shotgun (WGS) entry which is preliminary data.</text>
</comment>
<accession>A0A147I622</accession>
<keyword evidence="2" id="KW-0808">Transferase</keyword>
<feature type="domain" description="Polysaccharide pyruvyl transferase" evidence="1">
    <location>
        <begin position="18"/>
        <end position="289"/>
    </location>
</feature>
<keyword evidence="3" id="KW-1185">Reference proteome</keyword>
<sequence length="355" mass="38803">MTDSSAKVGVLTFHRCINYGSYWQARCLVEGLRAAGHDAWLLDHHDDAVARAEWRCAFQPTLPARTLAADLPAYKAKGRRFAAAFERLPLSPRFALRDPAALRDHRAVVVGSDEVWNFRHPWYASVPLFFGEGLRAARRVSYAASFGNHDAVDGIGAEWAARLRRFTAISVRDANARALVAAAIGTEPPLVPDPVLQFAAHVPRANGRERYALVYGHGFPDWLAAAMRRWSARHGLTLHSIGYRNDWADVQEIDAGPEAFAERAAGASALVTNFFHGCVFALVNDTPFVTAPSPYRFNKVRDLAAALDAGHRIVAPDTDDAAYDALLTEPPAERVAAPLARLRAEASDFLATALG</sequence>
<proteinExistence type="predicted"/>
<evidence type="ECO:0000313" key="2">
    <source>
        <dbReference type="EMBL" id="KTT74169.1"/>
    </source>
</evidence>
<gene>
    <name evidence="2" type="ORF">NS334_05735</name>
</gene>
<dbReference type="OrthoDB" id="9799278at2"/>
<reference evidence="2 3" key="1">
    <citation type="journal article" date="2016" name="Front. Microbiol.">
        <title>Genomic Resource of Rice Seed Associated Bacteria.</title>
        <authorList>
            <person name="Midha S."/>
            <person name="Bansal K."/>
            <person name="Sharma S."/>
            <person name="Kumar N."/>
            <person name="Patil P.P."/>
            <person name="Chaudhry V."/>
            <person name="Patil P.B."/>
        </authorList>
    </citation>
    <scope>NUCLEOTIDE SEQUENCE [LARGE SCALE GENOMIC DNA]</scope>
    <source>
        <strain evidence="2 3">NS334</strain>
    </source>
</reference>
<dbReference type="Pfam" id="PF04230">
    <property type="entry name" value="PS_pyruv_trans"/>
    <property type="match status" value="1"/>
</dbReference>
<protein>
    <submittedName>
        <fullName evidence="2">Polysaccharide pyruvyl transferase</fullName>
    </submittedName>
</protein>
<dbReference type="InterPro" id="IPR007345">
    <property type="entry name" value="Polysacch_pyruvyl_Trfase"/>
</dbReference>
<dbReference type="AlphaFoldDB" id="A0A147I622"/>
<dbReference type="EMBL" id="LDTB01000013">
    <property type="protein sequence ID" value="KTT74169.1"/>
    <property type="molecule type" value="Genomic_DNA"/>
</dbReference>
<dbReference type="GO" id="GO:0016740">
    <property type="term" value="F:transferase activity"/>
    <property type="evidence" value="ECO:0007669"/>
    <property type="project" value="UniProtKB-KW"/>
</dbReference>
<organism evidence="2 3">
    <name type="scientific">Sphingomonas endophytica</name>
    <dbReference type="NCBI Taxonomy" id="869719"/>
    <lineage>
        <taxon>Bacteria</taxon>
        <taxon>Pseudomonadati</taxon>
        <taxon>Pseudomonadota</taxon>
        <taxon>Alphaproteobacteria</taxon>
        <taxon>Sphingomonadales</taxon>
        <taxon>Sphingomonadaceae</taxon>
        <taxon>Sphingomonas</taxon>
    </lineage>
</organism>
<name>A0A147I622_9SPHN</name>